<dbReference type="Proteomes" id="UP000278632">
    <property type="component" value="Unassembled WGS sequence"/>
</dbReference>
<feature type="domain" description="DNA/pantothenate metabolism flavoprotein C-terminal" evidence="6">
    <location>
        <begin position="195"/>
        <end position="404"/>
    </location>
</feature>
<dbReference type="PANTHER" id="PTHR14359">
    <property type="entry name" value="HOMO-OLIGOMERIC FLAVIN CONTAINING CYS DECARBOXYLASE FAMILY"/>
    <property type="match status" value="1"/>
</dbReference>
<dbReference type="NCBIfam" id="TIGR00521">
    <property type="entry name" value="coaBC_dfp"/>
    <property type="match status" value="1"/>
</dbReference>
<keyword evidence="8" id="KW-1185">Reference proteome</keyword>
<dbReference type="OrthoDB" id="9802554at2"/>
<gene>
    <name evidence="3 7" type="primary">coaBC</name>
    <name evidence="7" type="ORF">DMP08_10850</name>
</gene>
<evidence type="ECO:0000313" key="7">
    <source>
        <dbReference type="EMBL" id="RNL39763.1"/>
    </source>
</evidence>
<evidence type="ECO:0000259" key="6">
    <source>
        <dbReference type="Pfam" id="PF04127"/>
    </source>
</evidence>
<dbReference type="SUPFAM" id="SSF52507">
    <property type="entry name" value="Homo-oligomeric flavin-containing Cys decarboxylases, HFCD"/>
    <property type="match status" value="1"/>
</dbReference>
<dbReference type="GO" id="GO:0010181">
    <property type="term" value="F:FMN binding"/>
    <property type="evidence" value="ECO:0007669"/>
    <property type="project" value="UniProtKB-UniRule"/>
</dbReference>
<dbReference type="EC" id="6.3.2.5" evidence="3"/>
<comment type="pathway">
    <text evidence="3 4">Cofactor biosynthesis; coenzyme A biosynthesis; CoA from (R)-pantothenate: step 3/5.</text>
</comment>
<dbReference type="GO" id="GO:0015941">
    <property type="term" value="P:pantothenate catabolic process"/>
    <property type="evidence" value="ECO:0007669"/>
    <property type="project" value="InterPro"/>
</dbReference>
<dbReference type="UniPathway" id="UPA00241">
    <property type="reaction ID" value="UER00353"/>
</dbReference>
<dbReference type="InterPro" id="IPR003382">
    <property type="entry name" value="Flavoprotein"/>
</dbReference>
<keyword evidence="3" id="KW-0460">Magnesium</keyword>
<proteinExistence type="inferred from homology"/>
<keyword evidence="3 4" id="KW-0436">Ligase</keyword>
<keyword evidence="1 3" id="KW-0210">Decarboxylase</keyword>
<comment type="function">
    <text evidence="4">Catalyzes two steps in the biosynthesis of coenzyme A. In the first step cysteine is conjugated to 4'-phosphopantothenate to form 4-phosphopantothenoylcysteine, in the latter compound is decarboxylated to form 4'-phosphopantotheine.</text>
</comment>
<dbReference type="PANTHER" id="PTHR14359:SF6">
    <property type="entry name" value="PHOSPHOPANTOTHENOYLCYSTEINE DECARBOXYLASE"/>
    <property type="match status" value="1"/>
</dbReference>
<dbReference type="Pfam" id="PF02441">
    <property type="entry name" value="Flavoprotein"/>
    <property type="match status" value="1"/>
</dbReference>
<dbReference type="GO" id="GO:0004633">
    <property type="term" value="F:phosphopantothenoylcysteine decarboxylase activity"/>
    <property type="evidence" value="ECO:0007669"/>
    <property type="project" value="UniProtKB-UniRule"/>
</dbReference>
<dbReference type="InterPro" id="IPR035929">
    <property type="entry name" value="CoaB-like_sf"/>
</dbReference>
<keyword evidence="3" id="KW-0511">Multifunctional enzyme</keyword>
<comment type="similarity">
    <text evidence="3 4">In the C-terminal section; belongs to the PPC synthetase family.</text>
</comment>
<evidence type="ECO:0000256" key="3">
    <source>
        <dbReference type="HAMAP-Rule" id="MF_02225"/>
    </source>
</evidence>
<feature type="region of interest" description="Phosphopantothenate--cysteine ligase" evidence="3">
    <location>
        <begin position="200"/>
        <end position="408"/>
    </location>
</feature>
<dbReference type="InterPro" id="IPR005252">
    <property type="entry name" value="CoaBC"/>
</dbReference>
<sequence length="408" mass="43262">MMGKDEGRSAVEPAQKTVLLGVTGCIAVYKSCEIVRALQKAGVRVKVVMTEHATEFVGPTTFRALTHEPVAVGLFDDPSDPIHHISLAQEADVFLIAPCTANVIAKIANGIADDLLTTTALATTAPLVIAPAMNVNMYENGATRYNIGKLHIRGARIIEAGDGYLACGDVGRGRLAEIDDIVTAVLEELGMSRDLSGRHVMVTAGPTVEPIDPVRYISNHSSGKTGYAVARAAALRGADVTLISGPVSIPAPEGVRVVHVKTARDMFAAAEEAFEGADIAVFAAAVADMRPKLAADRKLKKGQSDAELGVLELIENPDILATLGARKTHQVVVGFAAETNDVVANAEKKLVSKRADLVVANQVGEGKAFGTDDNKVWFVDDEDIEELPRMSKARLADAILNKAVEFLR</sequence>
<reference evidence="8" key="1">
    <citation type="submission" date="2018-05" db="EMBL/GenBank/DDBJ databases">
        <title>Genome Sequencing of selected type strains of the family Eggerthellaceae.</title>
        <authorList>
            <person name="Danylec N."/>
            <person name="Stoll D.A."/>
            <person name="Doetsch A."/>
            <person name="Huch M."/>
        </authorList>
    </citation>
    <scope>NUCLEOTIDE SEQUENCE [LARGE SCALE GENOMIC DNA]</scope>
    <source>
        <strain evidence="8">DSM 16106</strain>
    </source>
</reference>
<dbReference type="InterPro" id="IPR007085">
    <property type="entry name" value="DNA/pantothenate-metab_flavo_C"/>
</dbReference>
<comment type="cofactor">
    <cofactor evidence="3">
        <name>Mg(2+)</name>
        <dbReference type="ChEBI" id="CHEBI:18420"/>
    </cofactor>
</comment>
<evidence type="ECO:0000256" key="4">
    <source>
        <dbReference type="RuleBase" id="RU364078"/>
    </source>
</evidence>
<evidence type="ECO:0000313" key="8">
    <source>
        <dbReference type="Proteomes" id="UP000278632"/>
    </source>
</evidence>
<feature type="binding site" evidence="3">
    <location>
        <position position="298"/>
    </location>
    <ligand>
        <name>CTP</name>
        <dbReference type="ChEBI" id="CHEBI:37563"/>
    </ligand>
</feature>
<comment type="function">
    <text evidence="3">Catalyzes two sequential steps in the biosynthesis of coenzyme A. In the first step cysteine is conjugated to 4'-phosphopantothenate to form 4-phosphopantothenoylcysteine. In the second step the latter compound is decarboxylated to form 4'-phosphopantotheine.</text>
</comment>
<dbReference type="GO" id="GO:0004632">
    <property type="term" value="F:phosphopantothenate--cysteine ligase activity"/>
    <property type="evidence" value="ECO:0007669"/>
    <property type="project" value="UniProtKB-UniRule"/>
</dbReference>
<feature type="active site" description="Proton donor" evidence="3">
    <location>
        <position position="167"/>
    </location>
</feature>
<dbReference type="Gene3D" id="3.40.50.10300">
    <property type="entry name" value="CoaB-like"/>
    <property type="match status" value="1"/>
</dbReference>
<keyword evidence="3 4" id="KW-0285">Flavoprotein</keyword>
<organism evidence="7 8">
    <name type="scientific">Paraeggerthella hongkongensis</name>
    <dbReference type="NCBI Taxonomy" id="230658"/>
    <lineage>
        <taxon>Bacteria</taxon>
        <taxon>Bacillati</taxon>
        <taxon>Actinomycetota</taxon>
        <taxon>Coriobacteriia</taxon>
        <taxon>Eggerthellales</taxon>
        <taxon>Eggerthellaceae</taxon>
        <taxon>Paraeggerthella</taxon>
    </lineage>
</organism>
<evidence type="ECO:0000259" key="5">
    <source>
        <dbReference type="Pfam" id="PF02441"/>
    </source>
</evidence>
<feature type="binding site" evidence="3">
    <location>
        <position position="353"/>
    </location>
    <ligand>
        <name>CTP</name>
        <dbReference type="ChEBI" id="CHEBI:37563"/>
    </ligand>
</feature>
<comment type="cofactor">
    <cofactor evidence="3">
        <name>FMN</name>
        <dbReference type="ChEBI" id="CHEBI:58210"/>
    </cofactor>
    <text evidence="3">Binds 1 FMN per subunit.</text>
</comment>
<comment type="caution">
    <text evidence="3">Lacks conserved residue(s) required for the propagation of feature annotation.</text>
</comment>
<dbReference type="InterPro" id="IPR036551">
    <property type="entry name" value="Flavin_trans-like"/>
</dbReference>
<feature type="domain" description="Flavoprotein" evidence="5">
    <location>
        <begin position="16"/>
        <end position="188"/>
    </location>
</feature>
<feature type="binding site" evidence="3">
    <location>
        <position position="349"/>
    </location>
    <ligand>
        <name>CTP</name>
        <dbReference type="ChEBI" id="CHEBI:37563"/>
    </ligand>
</feature>
<dbReference type="SUPFAM" id="SSF102645">
    <property type="entry name" value="CoaB-like"/>
    <property type="match status" value="1"/>
</dbReference>
<comment type="catalytic activity">
    <reaction evidence="3 4">
        <text>(R)-4'-phosphopantothenate + L-cysteine + CTP = N-[(R)-4-phosphopantothenoyl]-L-cysteine + CMP + diphosphate + H(+)</text>
        <dbReference type="Rhea" id="RHEA:19397"/>
        <dbReference type="ChEBI" id="CHEBI:10986"/>
        <dbReference type="ChEBI" id="CHEBI:15378"/>
        <dbReference type="ChEBI" id="CHEBI:33019"/>
        <dbReference type="ChEBI" id="CHEBI:35235"/>
        <dbReference type="ChEBI" id="CHEBI:37563"/>
        <dbReference type="ChEBI" id="CHEBI:59458"/>
        <dbReference type="ChEBI" id="CHEBI:60377"/>
        <dbReference type="EC" id="6.3.2.5"/>
    </reaction>
</comment>
<dbReference type="AlphaFoldDB" id="A0A3N0AY45"/>
<dbReference type="HAMAP" id="MF_02225">
    <property type="entry name" value="CoaBC"/>
    <property type="match status" value="1"/>
</dbReference>
<dbReference type="GO" id="GO:0071513">
    <property type="term" value="C:phosphopantothenoylcysteine decarboxylase complex"/>
    <property type="evidence" value="ECO:0007669"/>
    <property type="project" value="TreeGrafter"/>
</dbReference>
<feature type="binding site" evidence="3">
    <location>
        <position position="335"/>
    </location>
    <ligand>
        <name>CTP</name>
        <dbReference type="ChEBI" id="CHEBI:37563"/>
    </ligand>
</feature>
<evidence type="ECO:0000256" key="2">
    <source>
        <dbReference type="ARBA" id="ARBA00023239"/>
    </source>
</evidence>
<keyword evidence="3 4" id="KW-0288">FMN</keyword>
<comment type="pathway">
    <text evidence="3 4">Cofactor biosynthesis; coenzyme A biosynthesis; CoA from (R)-pantothenate: step 2/5.</text>
</comment>
<evidence type="ECO:0000256" key="1">
    <source>
        <dbReference type="ARBA" id="ARBA00022793"/>
    </source>
</evidence>
<dbReference type="GO" id="GO:0046872">
    <property type="term" value="F:metal ion binding"/>
    <property type="evidence" value="ECO:0007669"/>
    <property type="project" value="UniProtKB-KW"/>
</dbReference>
<comment type="catalytic activity">
    <reaction evidence="3 4">
        <text>N-[(R)-4-phosphopantothenoyl]-L-cysteine + H(+) = (R)-4'-phosphopantetheine + CO2</text>
        <dbReference type="Rhea" id="RHEA:16793"/>
        <dbReference type="ChEBI" id="CHEBI:15378"/>
        <dbReference type="ChEBI" id="CHEBI:16526"/>
        <dbReference type="ChEBI" id="CHEBI:59458"/>
        <dbReference type="ChEBI" id="CHEBI:61723"/>
        <dbReference type="EC" id="4.1.1.36"/>
    </reaction>
</comment>
<dbReference type="Pfam" id="PF04127">
    <property type="entry name" value="DFP"/>
    <property type="match status" value="1"/>
</dbReference>
<keyword evidence="2 3" id="KW-0456">Lyase</keyword>
<accession>A0A3N0AY45</accession>
<feature type="binding site" evidence="3">
    <location>
        <position position="288"/>
    </location>
    <ligand>
        <name>CTP</name>
        <dbReference type="ChEBI" id="CHEBI:37563"/>
    </ligand>
</feature>
<keyword evidence="3" id="KW-0479">Metal-binding</keyword>
<comment type="similarity">
    <text evidence="3 4">In the N-terminal section; belongs to the HFCD (homo-oligomeric flavin containing Cys decarboxylase) superfamily.</text>
</comment>
<dbReference type="Gene3D" id="3.40.50.1950">
    <property type="entry name" value="Flavin prenyltransferase-like"/>
    <property type="match status" value="1"/>
</dbReference>
<dbReference type="GO" id="GO:0015937">
    <property type="term" value="P:coenzyme A biosynthetic process"/>
    <property type="evidence" value="ECO:0007669"/>
    <property type="project" value="UniProtKB-UniRule"/>
</dbReference>
<dbReference type="EMBL" id="QICD01000031">
    <property type="protein sequence ID" value="RNL39763.1"/>
    <property type="molecule type" value="Genomic_DNA"/>
</dbReference>
<dbReference type="EC" id="4.1.1.36" evidence="3"/>
<feature type="region of interest" description="Phosphopantothenoylcysteine decarboxylase" evidence="3">
    <location>
        <begin position="1"/>
        <end position="199"/>
    </location>
</feature>
<feature type="binding site" evidence="3">
    <location>
        <begin position="317"/>
        <end position="320"/>
    </location>
    <ligand>
        <name>CTP</name>
        <dbReference type="ChEBI" id="CHEBI:37563"/>
    </ligand>
</feature>
<name>A0A3N0AY45_9ACTN</name>
<comment type="caution">
    <text evidence="7">The sequence shown here is derived from an EMBL/GenBank/DDBJ whole genome shotgun (WGS) entry which is preliminary data.</text>
</comment>
<protein>
    <recommendedName>
        <fullName evidence="3">Coenzyme A biosynthesis bifunctional protein CoaBC</fullName>
    </recommendedName>
    <alternativeName>
        <fullName evidence="3">DNA/pantothenate metabolism flavoprotein</fullName>
    </alternativeName>
    <alternativeName>
        <fullName evidence="3">Phosphopantothenoylcysteine synthetase/decarboxylase</fullName>
        <shortName evidence="3">PPCS-PPCDC</shortName>
    </alternativeName>
    <domain>
        <recommendedName>
            <fullName evidence="3">Phosphopantothenoylcysteine decarboxylase</fullName>
            <shortName evidence="3">PPC decarboxylase</shortName>
            <shortName evidence="3">PPC-DC</shortName>
            <ecNumber evidence="3">4.1.1.36</ecNumber>
        </recommendedName>
        <alternativeName>
            <fullName evidence="3">CoaC</fullName>
        </alternativeName>
    </domain>
    <domain>
        <recommendedName>
            <fullName evidence="3">Phosphopantothenate--cysteine ligase</fullName>
            <ecNumber evidence="3">6.3.2.5</ecNumber>
        </recommendedName>
        <alternativeName>
            <fullName evidence="3">CoaB</fullName>
        </alternativeName>
        <alternativeName>
            <fullName evidence="3">Phosphopantothenoylcysteine synthetase</fullName>
            <shortName evidence="3">PPC synthetase</shortName>
            <shortName evidence="3">PPC-S</shortName>
        </alternativeName>
    </domain>
</protein>